<sequence>MCHEFVVYLFSAPHSENATPHPLKAASGGTSRAQKLQEIKTWNEETARADSIFVQLPPLPSHRQAPATTAPAKAQVPPLQPRLIFQKFGS</sequence>
<dbReference type="AlphaFoldDB" id="A0AAN9TWG7"/>
<name>A0AAN9TWG7_9HEMI</name>
<keyword evidence="2" id="KW-1185">Reference proteome</keyword>
<comment type="caution">
    <text evidence="1">The sequence shown here is derived from an EMBL/GenBank/DDBJ whole genome shotgun (WGS) entry which is preliminary data.</text>
</comment>
<dbReference type="EMBL" id="JBBCAQ010000004">
    <property type="protein sequence ID" value="KAK7604090.1"/>
    <property type="molecule type" value="Genomic_DNA"/>
</dbReference>
<proteinExistence type="predicted"/>
<protein>
    <submittedName>
        <fullName evidence="1">Uncharacterized protein</fullName>
    </submittedName>
</protein>
<evidence type="ECO:0000313" key="2">
    <source>
        <dbReference type="Proteomes" id="UP001367676"/>
    </source>
</evidence>
<organism evidence="1 2">
    <name type="scientific">Parthenolecanium corni</name>
    <dbReference type="NCBI Taxonomy" id="536013"/>
    <lineage>
        <taxon>Eukaryota</taxon>
        <taxon>Metazoa</taxon>
        <taxon>Ecdysozoa</taxon>
        <taxon>Arthropoda</taxon>
        <taxon>Hexapoda</taxon>
        <taxon>Insecta</taxon>
        <taxon>Pterygota</taxon>
        <taxon>Neoptera</taxon>
        <taxon>Paraneoptera</taxon>
        <taxon>Hemiptera</taxon>
        <taxon>Sternorrhyncha</taxon>
        <taxon>Coccoidea</taxon>
        <taxon>Coccidae</taxon>
        <taxon>Parthenolecanium</taxon>
    </lineage>
</organism>
<evidence type="ECO:0000313" key="1">
    <source>
        <dbReference type="EMBL" id="KAK7604090.1"/>
    </source>
</evidence>
<reference evidence="1 2" key="1">
    <citation type="submission" date="2024-03" db="EMBL/GenBank/DDBJ databases">
        <title>Adaptation during the transition from Ophiocordyceps entomopathogen to insect associate is accompanied by gene loss and intensified selection.</title>
        <authorList>
            <person name="Ward C.M."/>
            <person name="Onetto C.A."/>
            <person name="Borneman A.R."/>
        </authorList>
    </citation>
    <scope>NUCLEOTIDE SEQUENCE [LARGE SCALE GENOMIC DNA]</scope>
    <source>
        <strain evidence="1">AWRI1</strain>
        <tissue evidence="1">Single Adult Female</tissue>
    </source>
</reference>
<dbReference type="Proteomes" id="UP001367676">
    <property type="component" value="Unassembled WGS sequence"/>
</dbReference>
<accession>A0AAN9TWG7</accession>
<gene>
    <name evidence="1" type="ORF">V9T40_004363</name>
</gene>